<dbReference type="GO" id="GO:0005886">
    <property type="term" value="C:plasma membrane"/>
    <property type="evidence" value="ECO:0007669"/>
    <property type="project" value="UniProtKB-SubCell"/>
</dbReference>
<feature type="transmembrane region" description="Helical" evidence="7">
    <location>
        <begin position="171"/>
        <end position="193"/>
    </location>
</feature>
<accession>A0A1E7JZJ4</accession>
<feature type="transmembrane region" description="Helical" evidence="7">
    <location>
        <begin position="229"/>
        <end position="250"/>
    </location>
</feature>
<organism evidence="9 10">
    <name type="scientific">Streptomyces oceani</name>
    <dbReference type="NCBI Taxonomy" id="1075402"/>
    <lineage>
        <taxon>Bacteria</taxon>
        <taxon>Bacillati</taxon>
        <taxon>Actinomycetota</taxon>
        <taxon>Actinomycetes</taxon>
        <taxon>Kitasatosporales</taxon>
        <taxon>Streptomycetaceae</taxon>
        <taxon>Streptomyces</taxon>
    </lineage>
</organism>
<dbReference type="AlphaFoldDB" id="A0A1E7JZJ4"/>
<gene>
    <name evidence="9" type="ORF">AN216_17420</name>
</gene>
<evidence type="ECO:0000256" key="6">
    <source>
        <dbReference type="ARBA" id="ARBA00023136"/>
    </source>
</evidence>
<feature type="domain" description="ABC transmembrane type-1" evidence="8">
    <location>
        <begin position="59"/>
        <end position="250"/>
    </location>
</feature>
<dbReference type="CDD" id="cd06261">
    <property type="entry name" value="TM_PBP2"/>
    <property type="match status" value="1"/>
</dbReference>
<evidence type="ECO:0000256" key="4">
    <source>
        <dbReference type="ARBA" id="ARBA00022692"/>
    </source>
</evidence>
<dbReference type="Pfam" id="PF00528">
    <property type="entry name" value="BPD_transp_1"/>
    <property type="match status" value="1"/>
</dbReference>
<name>A0A1E7JZJ4_9ACTN</name>
<dbReference type="Proteomes" id="UP000176101">
    <property type="component" value="Unassembled WGS sequence"/>
</dbReference>
<evidence type="ECO:0000313" key="10">
    <source>
        <dbReference type="Proteomes" id="UP000176101"/>
    </source>
</evidence>
<dbReference type="PANTHER" id="PTHR32243">
    <property type="entry name" value="MALTOSE TRANSPORT SYSTEM PERMEASE-RELATED"/>
    <property type="match status" value="1"/>
</dbReference>
<evidence type="ECO:0000259" key="8">
    <source>
        <dbReference type="PROSITE" id="PS50928"/>
    </source>
</evidence>
<evidence type="ECO:0000313" key="9">
    <source>
        <dbReference type="EMBL" id="OEU97094.1"/>
    </source>
</evidence>
<feature type="transmembrane region" description="Helical" evidence="7">
    <location>
        <begin position="96"/>
        <end position="118"/>
    </location>
</feature>
<evidence type="ECO:0000256" key="1">
    <source>
        <dbReference type="ARBA" id="ARBA00004651"/>
    </source>
</evidence>
<dbReference type="SUPFAM" id="SSF161098">
    <property type="entry name" value="MetI-like"/>
    <property type="match status" value="1"/>
</dbReference>
<keyword evidence="5 7" id="KW-1133">Transmembrane helix</keyword>
<comment type="subcellular location">
    <subcellularLocation>
        <location evidence="1 7">Cell membrane</location>
        <topology evidence="1 7">Multi-pass membrane protein</topology>
    </subcellularLocation>
</comment>
<evidence type="ECO:0000256" key="5">
    <source>
        <dbReference type="ARBA" id="ARBA00022989"/>
    </source>
</evidence>
<comment type="similarity">
    <text evidence="7">Belongs to the binding-protein-dependent transport system permease family.</text>
</comment>
<evidence type="ECO:0000256" key="7">
    <source>
        <dbReference type="RuleBase" id="RU363032"/>
    </source>
</evidence>
<feature type="transmembrane region" description="Helical" evidence="7">
    <location>
        <begin position="62"/>
        <end position="84"/>
    </location>
</feature>
<keyword evidence="10" id="KW-1185">Reference proteome</keyword>
<dbReference type="EMBL" id="LJGU01000132">
    <property type="protein sequence ID" value="OEU97094.1"/>
    <property type="molecule type" value="Genomic_DNA"/>
</dbReference>
<protein>
    <recommendedName>
        <fullName evidence="8">ABC transmembrane type-1 domain-containing protein</fullName>
    </recommendedName>
</protein>
<evidence type="ECO:0000256" key="2">
    <source>
        <dbReference type="ARBA" id="ARBA00022448"/>
    </source>
</evidence>
<evidence type="ECO:0000256" key="3">
    <source>
        <dbReference type="ARBA" id="ARBA00022475"/>
    </source>
</evidence>
<keyword evidence="6 7" id="KW-0472">Membrane</keyword>
<dbReference type="InterPro" id="IPR000515">
    <property type="entry name" value="MetI-like"/>
</dbReference>
<keyword evidence="2 7" id="KW-0813">Transport</keyword>
<dbReference type="PROSITE" id="PS50928">
    <property type="entry name" value="ABC_TM1"/>
    <property type="match status" value="1"/>
</dbReference>
<comment type="caution">
    <text evidence="9">The sequence shown here is derived from an EMBL/GenBank/DDBJ whole genome shotgun (WGS) entry which is preliminary data.</text>
</comment>
<feature type="transmembrane region" description="Helical" evidence="7">
    <location>
        <begin position="199"/>
        <end position="222"/>
    </location>
</feature>
<dbReference type="InterPro" id="IPR050901">
    <property type="entry name" value="BP-dep_ABC_trans_perm"/>
</dbReference>
<keyword evidence="4 7" id="KW-0812">Transmembrane</keyword>
<keyword evidence="3" id="KW-1003">Cell membrane</keyword>
<dbReference type="Gene3D" id="1.10.3720.10">
    <property type="entry name" value="MetI-like"/>
    <property type="match status" value="1"/>
</dbReference>
<feature type="transmembrane region" description="Helical" evidence="7">
    <location>
        <begin position="130"/>
        <end position="150"/>
    </location>
</feature>
<dbReference type="InterPro" id="IPR035906">
    <property type="entry name" value="MetI-like_sf"/>
</dbReference>
<dbReference type="GO" id="GO:0055085">
    <property type="term" value="P:transmembrane transport"/>
    <property type="evidence" value="ECO:0007669"/>
    <property type="project" value="InterPro"/>
</dbReference>
<dbReference type="STRING" id="1075402.AN216_17420"/>
<sequence>MYAGALALAAFVLGPFVWMLLTALKTPREVFSRPPTWWPREVTLGNLRDAATGEFGRSLLNSALVCAGTTVLCLALALLACYTLTRPGLRGRSGMLGAILVSQLLPHAVLLVPIYRMAGDLGLLNTRTGLMVAMLAFNLPVGIWLLRGYLSAVPIEVEEAARMDGLSQFRAYWTVVVPLSVPGIMAVAVFVFFTAWQDFIFAMVFLTDPDLGTTPLALLGFVGKHSVNWGLLMGASTVMMIPVLLLFAAVQRHLVGGLAAGAVKG</sequence>
<reference evidence="9 10" key="1">
    <citation type="journal article" date="2016" name="Front. Microbiol.">
        <title>Comparative Genomics Analysis of Streptomyces Species Reveals Their Adaptation to the Marine Environment and Their Diversity at the Genomic Level.</title>
        <authorList>
            <person name="Tian X."/>
            <person name="Zhang Z."/>
            <person name="Yang T."/>
            <person name="Chen M."/>
            <person name="Li J."/>
            <person name="Chen F."/>
            <person name="Yang J."/>
            <person name="Li W."/>
            <person name="Zhang B."/>
            <person name="Zhang Z."/>
            <person name="Wu J."/>
            <person name="Zhang C."/>
            <person name="Long L."/>
            <person name="Xiao J."/>
        </authorList>
    </citation>
    <scope>NUCLEOTIDE SEQUENCE [LARGE SCALE GENOMIC DNA]</scope>
    <source>
        <strain evidence="9 10">SCSIO 02100</strain>
    </source>
</reference>
<proteinExistence type="inferred from homology"/>
<dbReference type="PANTHER" id="PTHR32243:SF18">
    <property type="entry name" value="INNER MEMBRANE ABC TRANSPORTER PERMEASE PROTEIN YCJP"/>
    <property type="match status" value="1"/>
</dbReference>